<accession>A0ABQ6GCT1</accession>
<organism evidence="6 7">
    <name type="scientific">Paenibacillus glycanilyticus</name>
    <dbReference type="NCBI Taxonomy" id="126569"/>
    <lineage>
        <taxon>Bacteria</taxon>
        <taxon>Bacillati</taxon>
        <taxon>Bacillota</taxon>
        <taxon>Bacilli</taxon>
        <taxon>Bacillales</taxon>
        <taxon>Paenibacillaceae</taxon>
        <taxon>Paenibacillus</taxon>
    </lineage>
</organism>
<dbReference type="Proteomes" id="UP001157114">
    <property type="component" value="Unassembled WGS sequence"/>
</dbReference>
<evidence type="ECO:0000313" key="7">
    <source>
        <dbReference type="Proteomes" id="UP001157114"/>
    </source>
</evidence>
<evidence type="ECO:0000313" key="6">
    <source>
        <dbReference type="EMBL" id="GLX67121.1"/>
    </source>
</evidence>
<protein>
    <recommendedName>
        <fullName evidence="4">Pseudouridine synthase</fullName>
        <ecNumber evidence="4">5.4.99.-</ecNumber>
    </recommendedName>
</protein>
<comment type="similarity">
    <text evidence="2 4">Belongs to the pseudouridine synthase RluA family.</text>
</comment>
<reference evidence="6 7" key="1">
    <citation type="submission" date="2023-03" db="EMBL/GenBank/DDBJ databases">
        <title>Draft genome sequence of the bacteria which degrade cell wall of Tricholomamatutake.</title>
        <authorList>
            <person name="Konishi Y."/>
            <person name="Fukuta Y."/>
            <person name="Shirasaka N."/>
        </authorList>
    </citation>
    <scope>NUCLEOTIDE SEQUENCE [LARGE SCALE GENOMIC DNA]</scope>
    <source>
        <strain evidence="7">mu1</strain>
    </source>
</reference>
<dbReference type="SUPFAM" id="SSF55120">
    <property type="entry name" value="Pseudouridine synthase"/>
    <property type="match status" value="1"/>
</dbReference>
<name>A0ABQ6GCT1_9BACL</name>
<dbReference type="CDD" id="cd02869">
    <property type="entry name" value="PseudoU_synth_RluA_like"/>
    <property type="match status" value="1"/>
</dbReference>
<evidence type="ECO:0000256" key="4">
    <source>
        <dbReference type="RuleBase" id="RU362028"/>
    </source>
</evidence>
<dbReference type="RefSeq" id="WP_284237848.1">
    <property type="nucleotide sequence ID" value="NZ_BSSQ01000005.1"/>
</dbReference>
<dbReference type="Gene3D" id="3.30.2350.10">
    <property type="entry name" value="Pseudouridine synthase"/>
    <property type="match status" value="1"/>
</dbReference>
<gene>
    <name evidence="6" type="primary">rluD</name>
    <name evidence="6" type="ORF">MU1_14650</name>
</gene>
<comment type="function">
    <text evidence="4">Responsible for synthesis of pseudouridine from uracil.</text>
</comment>
<sequence>MTAPDMDGYYKALCVEVGAEMAGKDVRTVLERKLGVSRSLLSRLKLTEYGITINGVRAYTTAKVAEGDQVAIRMEEEVSEDILPQELPLSIVFEDDYLLVVNKPAGIIVHPTKGHYTNTLANGIVHHWQMQGERVRFRPVHRLDEDTSGLVVIAKNPYIHQQLSEQLQAGTIMKMYCAYVYGVPSPADGTVDAPIDRDPVDPHVRIVTPEGYPSVTHYKTAAAFGQGLASKVRLKLETGRTHQIRVHMKHIGCPLIGDAMYGLLAGKHEDWESAAGRQALHAETLGLTHPMTKEWIEWTAALPPELVKLEQVLNEV</sequence>
<dbReference type="PROSITE" id="PS01129">
    <property type="entry name" value="PSI_RLU"/>
    <property type="match status" value="1"/>
</dbReference>
<dbReference type="NCBIfam" id="TIGR00005">
    <property type="entry name" value="rluA_subfam"/>
    <property type="match status" value="1"/>
</dbReference>
<dbReference type="PANTHER" id="PTHR21600">
    <property type="entry name" value="MITOCHONDRIAL RNA PSEUDOURIDINE SYNTHASE"/>
    <property type="match status" value="1"/>
</dbReference>
<dbReference type="InterPro" id="IPR006224">
    <property type="entry name" value="PsdUridine_synth_RluA-like_CS"/>
</dbReference>
<proteinExistence type="inferred from homology"/>
<keyword evidence="3 4" id="KW-0413">Isomerase</keyword>
<dbReference type="PANTHER" id="PTHR21600:SF44">
    <property type="entry name" value="RIBOSOMAL LARGE SUBUNIT PSEUDOURIDINE SYNTHASE D"/>
    <property type="match status" value="1"/>
</dbReference>
<evidence type="ECO:0000256" key="2">
    <source>
        <dbReference type="ARBA" id="ARBA00010876"/>
    </source>
</evidence>
<dbReference type="EC" id="5.4.99.-" evidence="4"/>
<comment type="caution">
    <text evidence="6">The sequence shown here is derived from an EMBL/GenBank/DDBJ whole genome shotgun (WGS) entry which is preliminary data.</text>
</comment>
<comment type="catalytic activity">
    <reaction evidence="1 4">
        <text>a uridine in RNA = a pseudouridine in RNA</text>
        <dbReference type="Rhea" id="RHEA:48348"/>
        <dbReference type="Rhea" id="RHEA-COMP:12068"/>
        <dbReference type="Rhea" id="RHEA-COMP:12069"/>
        <dbReference type="ChEBI" id="CHEBI:65314"/>
        <dbReference type="ChEBI" id="CHEBI:65315"/>
    </reaction>
</comment>
<keyword evidence="7" id="KW-1185">Reference proteome</keyword>
<dbReference type="InterPro" id="IPR050188">
    <property type="entry name" value="RluA_PseudoU_synthase"/>
</dbReference>
<dbReference type="Pfam" id="PF00849">
    <property type="entry name" value="PseudoU_synth_2"/>
    <property type="match status" value="1"/>
</dbReference>
<dbReference type="InterPro" id="IPR020103">
    <property type="entry name" value="PsdUridine_synth_cat_dom_sf"/>
</dbReference>
<evidence type="ECO:0000256" key="3">
    <source>
        <dbReference type="ARBA" id="ARBA00023235"/>
    </source>
</evidence>
<dbReference type="EMBL" id="BSSQ01000005">
    <property type="protein sequence ID" value="GLX67121.1"/>
    <property type="molecule type" value="Genomic_DNA"/>
</dbReference>
<dbReference type="InterPro" id="IPR006225">
    <property type="entry name" value="PsdUridine_synth_RluC/D"/>
</dbReference>
<dbReference type="InterPro" id="IPR006145">
    <property type="entry name" value="PsdUridine_synth_RsuA/RluA"/>
</dbReference>
<evidence type="ECO:0000259" key="5">
    <source>
        <dbReference type="Pfam" id="PF00849"/>
    </source>
</evidence>
<evidence type="ECO:0000256" key="1">
    <source>
        <dbReference type="ARBA" id="ARBA00000073"/>
    </source>
</evidence>
<feature type="domain" description="Pseudouridine synthase RsuA/RluA-like" evidence="5">
    <location>
        <begin position="97"/>
        <end position="250"/>
    </location>
</feature>